<dbReference type="GO" id="GO:0044038">
    <property type="term" value="P:cell wall macromolecule biosynthetic process"/>
    <property type="evidence" value="ECO:0007669"/>
    <property type="project" value="TreeGrafter"/>
</dbReference>
<dbReference type="Proteomes" id="UP000177103">
    <property type="component" value="Unassembled WGS sequence"/>
</dbReference>
<dbReference type="GO" id="GO:0046872">
    <property type="term" value="F:metal ion binding"/>
    <property type="evidence" value="ECO:0007669"/>
    <property type="project" value="UniProtKB-KW"/>
</dbReference>
<feature type="transmembrane region" description="Helical" evidence="8">
    <location>
        <begin position="240"/>
        <end position="260"/>
    </location>
</feature>
<name>A0A1G1WBF5_9BACT</name>
<evidence type="ECO:0000256" key="1">
    <source>
        <dbReference type="ARBA" id="ARBA00004651"/>
    </source>
</evidence>
<comment type="caution">
    <text evidence="9">The sequence shown here is derived from an EMBL/GenBank/DDBJ whole genome shotgun (WGS) entry which is preliminary data.</text>
</comment>
<dbReference type="Pfam" id="PF00953">
    <property type="entry name" value="Glycos_transf_4"/>
    <property type="match status" value="1"/>
</dbReference>
<evidence type="ECO:0000256" key="7">
    <source>
        <dbReference type="PIRSR" id="PIRSR600715-1"/>
    </source>
</evidence>
<dbReference type="GO" id="GO:0016780">
    <property type="term" value="F:phosphotransferase activity, for other substituted phosphate groups"/>
    <property type="evidence" value="ECO:0007669"/>
    <property type="project" value="InterPro"/>
</dbReference>
<accession>A0A1G1WBF5</accession>
<proteinExistence type="predicted"/>
<comment type="subcellular location">
    <subcellularLocation>
        <location evidence="1">Cell membrane</location>
        <topology evidence="1">Multi-pass membrane protein</topology>
    </subcellularLocation>
</comment>
<keyword evidence="4 8" id="KW-0812">Transmembrane</keyword>
<protein>
    <recommendedName>
        <fullName evidence="11">Undecaprenyl-phosphate alpha-N-acetylglucosaminyl 1-phosphate transferase</fullName>
    </recommendedName>
</protein>
<keyword evidence="6 8" id="KW-0472">Membrane</keyword>
<dbReference type="GO" id="GO:0005886">
    <property type="term" value="C:plasma membrane"/>
    <property type="evidence" value="ECO:0007669"/>
    <property type="project" value="UniProtKB-SubCell"/>
</dbReference>
<evidence type="ECO:0000313" key="9">
    <source>
        <dbReference type="EMBL" id="OGY25022.1"/>
    </source>
</evidence>
<evidence type="ECO:0000256" key="3">
    <source>
        <dbReference type="ARBA" id="ARBA00022679"/>
    </source>
</evidence>
<keyword evidence="2" id="KW-1003">Cell membrane</keyword>
<feature type="transmembrane region" description="Helical" evidence="8">
    <location>
        <begin position="313"/>
        <end position="332"/>
    </location>
</feature>
<evidence type="ECO:0008006" key="11">
    <source>
        <dbReference type="Google" id="ProtNLM"/>
    </source>
</evidence>
<feature type="transmembrane region" description="Helical" evidence="8">
    <location>
        <begin position="339"/>
        <end position="360"/>
    </location>
</feature>
<dbReference type="InterPro" id="IPR000715">
    <property type="entry name" value="Glycosyl_transferase_4"/>
</dbReference>
<gene>
    <name evidence="9" type="ORF">A2Y57_02555</name>
</gene>
<sequence>MLEKLLLSAFFAFFLSLILTRITITLAKKLNILDYPGRPHPAILHKIPIPRAGGIPIILAIAASYFIFSPSLDKHVLGILLGGLLVVVIGILDDKYDLNPYLRLLSNFLAGLIVVASGVGITWITNPFDGQIRLDSILYQFNFPDILPYNFFAGPHSIILLADIFAILWIVWIMNAINWSSGVDGQLSGIAAISILVLGAVALKYLQADPTQGSVASLAFVSGGAYLGFLPWSFYPQKIMPGYGGAALAGFLLATLSILAGGKLATAFLVLAVPLVDGFWVILRRLILEKRNPVWGDKKHFHHLLLSFGWQKYQIATLYWLIALLFGSLALIMTSKEKIFAITIIIVIILGTVITLGYILSKRRLNL</sequence>
<evidence type="ECO:0000313" key="10">
    <source>
        <dbReference type="Proteomes" id="UP000177103"/>
    </source>
</evidence>
<evidence type="ECO:0000256" key="5">
    <source>
        <dbReference type="ARBA" id="ARBA00022989"/>
    </source>
</evidence>
<feature type="transmembrane region" description="Helical" evidence="8">
    <location>
        <begin position="215"/>
        <end position="234"/>
    </location>
</feature>
<dbReference type="AlphaFoldDB" id="A0A1G1WBF5"/>
<comment type="cofactor">
    <cofactor evidence="7">
        <name>Mg(2+)</name>
        <dbReference type="ChEBI" id="CHEBI:18420"/>
    </cofactor>
</comment>
<dbReference type="GO" id="GO:0071555">
    <property type="term" value="P:cell wall organization"/>
    <property type="evidence" value="ECO:0007669"/>
    <property type="project" value="TreeGrafter"/>
</dbReference>
<feature type="transmembrane region" description="Helical" evidence="8">
    <location>
        <begin position="51"/>
        <end position="68"/>
    </location>
</feature>
<dbReference type="EMBL" id="MHCQ01000004">
    <property type="protein sequence ID" value="OGY25022.1"/>
    <property type="molecule type" value="Genomic_DNA"/>
</dbReference>
<feature type="transmembrane region" description="Helical" evidence="8">
    <location>
        <begin position="267"/>
        <end position="287"/>
    </location>
</feature>
<evidence type="ECO:0000256" key="6">
    <source>
        <dbReference type="ARBA" id="ARBA00023136"/>
    </source>
</evidence>
<organism evidence="9 10">
    <name type="scientific">Candidatus Woykebacteria bacterium RBG_13_40_7b</name>
    <dbReference type="NCBI Taxonomy" id="1802594"/>
    <lineage>
        <taxon>Bacteria</taxon>
        <taxon>Candidatus Woykeibacteriota</taxon>
    </lineage>
</organism>
<dbReference type="GO" id="GO:0009103">
    <property type="term" value="P:lipopolysaccharide biosynthetic process"/>
    <property type="evidence" value="ECO:0007669"/>
    <property type="project" value="TreeGrafter"/>
</dbReference>
<dbReference type="PANTHER" id="PTHR22926">
    <property type="entry name" value="PHOSPHO-N-ACETYLMURAMOYL-PENTAPEPTIDE-TRANSFERASE"/>
    <property type="match status" value="1"/>
</dbReference>
<keyword evidence="7" id="KW-0479">Metal-binding</keyword>
<dbReference type="CDD" id="cd06853">
    <property type="entry name" value="GT_WecA_like"/>
    <property type="match status" value="1"/>
</dbReference>
<evidence type="ECO:0000256" key="4">
    <source>
        <dbReference type="ARBA" id="ARBA00022692"/>
    </source>
</evidence>
<evidence type="ECO:0000256" key="8">
    <source>
        <dbReference type="SAM" id="Phobius"/>
    </source>
</evidence>
<dbReference type="PANTHER" id="PTHR22926:SF3">
    <property type="entry name" value="UNDECAPRENYL-PHOSPHATE ALPHA-N-ACETYLGLUCOSAMINYL 1-PHOSPHATE TRANSFERASE"/>
    <property type="match status" value="1"/>
</dbReference>
<feature type="transmembrane region" description="Helical" evidence="8">
    <location>
        <begin position="75"/>
        <end position="92"/>
    </location>
</feature>
<keyword evidence="7" id="KW-0460">Magnesium</keyword>
<feature type="binding site" evidence="7">
    <location>
        <position position="178"/>
    </location>
    <ligand>
        <name>Mg(2+)</name>
        <dbReference type="ChEBI" id="CHEBI:18420"/>
    </ligand>
</feature>
<feature type="transmembrane region" description="Helical" evidence="8">
    <location>
        <begin position="185"/>
        <end position="203"/>
    </location>
</feature>
<evidence type="ECO:0000256" key="2">
    <source>
        <dbReference type="ARBA" id="ARBA00022475"/>
    </source>
</evidence>
<feature type="transmembrane region" description="Helical" evidence="8">
    <location>
        <begin position="146"/>
        <end position="173"/>
    </location>
</feature>
<keyword evidence="3" id="KW-0808">Transferase</keyword>
<reference evidence="9 10" key="1">
    <citation type="journal article" date="2016" name="Nat. Commun.">
        <title>Thousands of microbial genomes shed light on interconnected biogeochemical processes in an aquifer system.</title>
        <authorList>
            <person name="Anantharaman K."/>
            <person name="Brown C.T."/>
            <person name="Hug L.A."/>
            <person name="Sharon I."/>
            <person name="Castelle C.J."/>
            <person name="Probst A.J."/>
            <person name="Thomas B.C."/>
            <person name="Singh A."/>
            <person name="Wilkins M.J."/>
            <person name="Karaoz U."/>
            <person name="Brodie E.L."/>
            <person name="Williams K.H."/>
            <person name="Hubbard S.S."/>
            <person name="Banfield J.F."/>
        </authorList>
    </citation>
    <scope>NUCLEOTIDE SEQUENCE [LARGE SCALE GENOMIC DNA]</scope>
</reference>
<feature type="transmembrane region" description="Helical" evidence="8">
    <location>
        <begin position="104"/>
        <end position="125"/>
    </location>
</feature>
<keyword evidence="5 8" id="KW-1133">Transmembrane helix</keyword>